<dbReference type="AlphaFoldDB" id="A0A6M3ZSK8"/>
<dbReference type="InterPro" id="IPR045851">
    <property type="entry name" value="AMP-bd_C_sf"/>
</dbReference>
<proteinExistence type="inferred from homology"/>
<dbReference type="Proteomes" id="UP000501648">
    <property type="component" value="Chromosome"/>
</dbReference>
<dbReference type="EMBL" id="CP008956">
    <property type="protein sequence ID" value="QJQ01516.1"/>
    <property type="molecule type" value="Genomic_DNA"/>
</dbReference>
<dbReference type="PROSITE" id="PS00455">
    <property type="entry name" value="AMP_BINDING"/>
    <property type="match status" value="1"/>
</dbReference>
<feature type="domain" description="AMP-binding enzyme C-terminal" evidence="4">
    <location>
        <begin position="425"/>
        <end position="500"/>
    </location>
</feature>
<dbReference type="RefSeq" id="WP_026051907.1">
    <property type="nucleotide sequence ID" value="NZ_CP008956.1"/>
</dbReference>
<dbReference type="NCBIfam" id="NF004837">
    <property type="entry name" value="PRK06187.1"/>
    <property type="match status" value="1"/>
</dbReference>
<dbReference type="CDD" id="cd17631">
    <property type="entry name" value="FACL_FadD13-like"/>
    <property type="match status" value="1"/>
</dbReference>
<dbReference type="FunFam" id="3.30.300.30:FF:000008">
    <property type="entry name" value="2,3-dihydroxybenzoate-AMP ligase"/>
    <property type="match status" value="1"/>
</dbReference>
<reference evidence="5 6" key="1">
    <citation type="journal article" date="2012" name="J. Bacteriol.">
        <title>Genome sequence of the pathogenic Herbaspirillum seropedicae strain Os34, isolated from rice roots.</title>
        <authorList>
            <person name="Ye W."/>
            <person name="Ye S."/>
            <person name="Liu J."/>
            <person name="Chang S."/>
            <person name="Chen M."/>
            <person name="Zhu B."/>
            <person name="Guo L."/>
            <person name="An Q."/>
        </authorList>
    </citation>
    <scope>NUCLEOTIDE SEQUENCE [LARGE SCALE GENOMIC DNA]</scope>
    <source>
        <strain evidence="5 6">Os34</strain>
    </source>
</reference>
<dbReference type="GO" id="GO:0006631">
    <property type="term" value="P:fatty acid metabolic process"/>
    <property type="evidence" value="ECO:0007669"/>
    <property type="project" value="TreeGrafter"/>
</dbReference>
<evidence type="ECO:0000259" key="3">
    <source>
        <dbReference type="Pfam" id="PF00501"/>
    </source>
</evidence>
<accession>A0A6M3ZSK8</accession>
<gene>
    <name evidence="5" type="ORF">C798_15095</name>
</gene>
<dbReference type="InterPro" id="IPR020845">
    <property type="entry name" value="AMP-binding_CS"/>
</dbReference>
<evidence type="ECO:0000259" key="4">
    <source>
        <dbReference type="Pfam" id="PF13193"/>
    </source>
</evidence>
<dbReference type="InterPro" id="IPR000873">
    <property type="entry name" value="AMP-dep_synth/lig_dom"/>
</dbReference>
<name>A0A6M3ZSK8_9BURK</name>
<dbReference type="Gene3D" id="3.30.300.30">
    <property type="match status" value="1"/>
</dbReference>
<dbReference type="GO" id="GO:0031956">
    <property type="term" value="F:medium-chain fatty acid-CoA ligase activity"/>
    <property type="evidence" value="ECO:0007669"/>
    <property type="project" value="TreeGrafter"/>
</dbReference>
<comment type="similarity">
    <text evidence="1">Belongs to the ATP-dependent AMP-binding enzyme family.</text>
</comment>
<dbReference type="Pfam" id="PF00501">
    <property type="entry name" value="AMP-binding"/>
    <property type="match status" value="1"/>
</dbReference>
<evidence type="ECO:0000313" key="6">
    <source>
        <dbReference type="Proteomes" id="UP000501648"/>
    </source>
</evidence>
<protein>
    <submittedName>
        <fullName evidence="5">AMP-dependent synthetase</fullName>
    </submittedName>
</protein>
<dbReference type="InterPro" id="IPR025110">
    <property type="entry name" value="AMP-bd_C"/>
</dbReference>
<evidence type="ECO:0000313" key="5">
    <source>
        <dbReference type="EMBL" id="QJQ01516.1"/>
    </source>
</evidence>
<dbReference type="PANTHER" id="PTHR43201:SF5">
    <property type="entry name" value="MEDIUM-CHAIN ACYL-COA LIGASE ACSF2, MITOCHONDRIAL"/>
    <property type="match status" value="1"/>
</dbReference>
<dbReference type="Gene3D" id="3.40.50.12780">
    <property type="entry name" value="N-terminal domain of ligase-like"/>
    <property type="match status" value="1"/>
</dbReference>
<dbReference type="InterPro" id="IPR042099">
    <property type="entry name" value="ANL_N_sf"/>
</dbReference>
<dbReference type="Pfam" id="PF13193">
    <property type="entry name" value="AMP-binding_C"/>
    <property type="match status" value="1"/>
</dbReference>
<evidence type="ECO:0000256" key="1">
    <source>
        <dbReference type="ARBA" id="ARBA00006432"/>
    </source>
</evidence>
<sequence length="515" mass="57094">MATLGYALERNARLYPEHLALIYGEQRLTYRALYERASRLASALANAGLKKQDRVSMLAMNCSAYLEYYAAAELSGIIAAPVNFRLAAAEIEYMLNDAMPSVLFFEKQYLGVIDGIRSRLHDIRLYVCIDSADLPSWAVHYEDLLASGSLEGAPFRATDEDILHLIYSSGTTGRPKGVMRTNRADAAMAEAMAGQLGTSLEARVLLMMPLFHIGSRSLQMPTFWMGGTVVLHRSFDPQAVLETIEAQRVTHTHMAPTMVQSLLQVPDLPRYDLSSLRLFLYAAAPMPVSVLRKAIQYMGPIFANGYGMTEGNATCLYPSQHYIDGTPAQQSRLGSVGQPVHHASIRIVDSQGVDCPCGEPGEIWLKSNTLFSGYWRNEAATREAFDDGWYKTGDMGRMDEQGFIYLVDRKKDMIITGGENVYCREVEEALMQHPDVYEAAVIGVPDSVWGESVKAVVVLKGGCPARPEIIIEHCRTLIARYKCPKSVEFVGELPRLPSGKISKVQLRAQYVPPHP</sequence>
<evidence type="ECO:0000256" key="2">
    <source>
        <dbReference type="ARBA" id="ARBA00022598"/>
    </source>
</evidence>
<keyword evidence="2" id="KW-0436">Ligase</keyword>
<organism evidence="5 6">
    <name type="scientific">Herbaspirillum rubrisubalbicans Os34</name>
    <dbReference type="NCBI Taxonomy" id="1235827"/>
    <lineage>
        <taxon>Bacteria</taxon>
        <taxon>Pseudomonadati</taxon>
        <taxon>Pseudomonadota</taxon>
        <taxon>Betaproteobacteria</taxon>
        <taxon>Burkholderiales</taxon>
        <taxon>Oxalobacteraceae</taxon>
        <taxon>Herbaspirillum</taxon>
    </lineage>
</organism>
<dbReference type="SUPFAM" id="SSF56801">
    <property type="entry name" value="Acetyl-CoA synthetase-like"/>
    <property type="match status" value="1"/>
</dbReference>
<feature type="domain" description="AMP-dependent synthetase/ligase" evidence="3">
    <location>
        <begin position="8"/>
        <end position="375"/>
    </location>
</feature>
<dbReference type="PANTHER" id="PTHR43201">
    <property type="entry name" value="ACYL-COA SYNTHETASE"/>
    <property type="match status" value="1"/>
</dbReference>